<accession>A0ABR2FAT3</accession>
<protein>
    <recommendedName>
        <fullName evidence="1">Thioredoxin domain-containing protein</fullName>
    </recommendedName>
</protein>
<feature type="domain" description="Thioredoxin" evidence="1">
    <location>
        <begin position="33"/>
        <end position="78"/>
    </location>
</feature>
<dbReference type="InterPro" id="IPR036249">
    <property type="entry name" value="Thioredoxin-like_sf"/>
</dbReference>
<sequence length="82" mass="9284">MNDVALIEYGKLTGRPFRVFSLVTGRLNPETYQTRSRNVKEFVSSTCSRMLVVLYAPWCRFSQAMEGSYAELAEKLAGLIQS</sequence>
<keyword evidence="3" id="KW-1185">Reference proteome</keyword>
<gene>
    <name evidence="2" type="ORF">V6N12_063099</name>
</gene>
<comment type="caution">
    <text evidence="2">The sequence shown here is derived from an EMBL/GenBank/DDBJ whole genome shotgun (WGS) entry which is preliminary data.</text>
</comment>
<dbReference type="InterPro" id="IPR013766">
    <property type="entry name" value="Thioredoxin_domain"/>
</dbReference>
<name>A0ABR2FAT3_9ROSI</name>
<evidence type="ECO:0000313" key="3">
    <source>
        <dbReference type="Proteomes" id="UP001472677"/>
    </source>
</evidence>
<dbReference type="Pfam" id="PF00085">
    <property type="entry name" value="Thioredoxin"/>
    <property type="match status" value="1"/>
</dbReference>
<proteinExistence type="predicted"/>
<dbReference type="SUPFAM" id="SSF52833">
    <property type="entry name" value="Thioredoxin-like"/>
    <property type="match status" value="1"/>
</dbReference>
<evidence type="ECO:0000313" key="2">
    <source>
        <dbReference type="EMBL" id="KAK8575426.1"/>
    </source>
</evidence>
<dbReference type="Proteomes" id="UP001472677">
    <property type="component" value="Unassembled WGS sequence"/>
</dbReference>
<evidence type="ECO:0000259" key="1">
    <source>
        <dbReference type="Pfam" id="PF00085"/>
    </source>
</evidence>
<reference evidence="2 3" key="1">
    <citation type="journal article" date="2024" name="G3 (Bethesda)">
        <title>Genome assembly of Hibiscus sabdariffa L. provides insights into metabolisms of medicinal natural products.</title>
        <authorList>
            <person name="Kim T."/>
        </authorList>
    </citation>
    <scope>NUCLEOTIDE SEQUENCE [LARGE SCALE GENOMIC DNA]</scope>
    <source>
        <strain evidence="2">TK-2024</strain>
        <tissue evidence="2">Old leaves</tissue>
    </source>
</reference>
<dbReference type="EMBL" id="JBBPBM010000007">
    <property type="protein sequence ID" value="KAK8575426.1"/>
    <property type="molecule type" value="Genomic_DNA"/>
</dbReference>
<organism evidence="2 3">
    <name type="scientific">Hibiscus sabdariffa</name>
    <name type="common">roselle</name>
    <dbReference type="NCBI Taxonomy" id="183260"/>
    <lineage>
        <taxon>Eukaryota</taxon>
        <taxon>Viridiplantae</taxon>
        <taxon>Streptophyta</taxon>
        <taxon>Embryophyta</taxon>
        <taxon>Tracheophyta</taxon>
        <taxon>Spermatophyta</taxon>
        <taxon>Magnoliopsida</taxon>
        <taxon>eudicotyledons</taxon>
        <taxon>Gunneridae</taxon>
        <taxon>Pentapetalae</taxon>
        <taxon>rosids</taxon>
        <taxon>malvids</taxon>
        <taxon>Malvales</taxon>
        <taxon>Malvaceae</taxon>
        <taxon>Malvoideae</taxon>
        <taxon>Hibiscus</taxon>
    </lineage>
</organism>
<dbReference type="Gene3D" id="3.40.30.10">
    <property type="entry name" value="Glutaredoxin"/>
    <property type="match status" value="1"/>
</dbReference>